<evidence type="ECO:0000313" key="2">
    <source>
        <dbReference type="Proteomes" id="UP000248857"/>
    </source>
</evidence>
<reference evidence="1 2" key="1">
    <citation type="journal article" date="2018" name="Sci. Rep.">
        <title>A novel species of the marine cyanobacterium Acaryochloris with a unique pigment content and lifestyle.</title>
        <authorList>
            <person name="Partensky F."/>
            <person name="Six C."/>
            <person name="Ratin M."/>
            <person name="Garczarek L."/>
            <person name="Vaulot D."/>
            <person name="Probert I."/>
            <person name="Calteau A."/>
            <person name="Gourvil P."/>
            <person name="Marie D."/>
            <person name="Grebert T."/>
            <person name="Bouchier C."/>
            <person name="Le Panse S."/>
            <person name="Gachenot M."/>
            <person name="Rodriguez F."/>
            <person name="Garrido J.L."/>
        </authorList>
    </citation>
    <scope>NUCLEOTIDE SEQUENCE [LARGE SCALE GENOMIC DNA]</scope>
    <source>
        <strain evidence="1 2">RCC1774</strain>
    </source>
</reference>
<sequence length="83" mass="9872">MIPTYKQPLTKEFEDLRQATNHLVDQLARRDEACESTTPTSQSRWIPAIEHTEKDPELLYKLIKKSGYFCTLRRRQRHIFPQA</sequence>
<keyword evidence="2" id="KW-1185">Reference proteome</keyword>
<accession>A0A2W1JB00</accession>
<evidence type="ECO:0000313" key="1">
    <source>
        <dbReference type="EMBL" id="PZD71148.1"/>
    </source>
</evidence>
<gene>
    <name evidence="1" type="ORF">C1752_07876</name>
</gene>
<proteinExistence type="predicted"/>
<dbReference type="EMBL" id="PQWO01000021">
    <property type="protein sequence ID" value="PZD71148.1"/>
    <property type="molecule type" value="Genomic_DNA"/>
</dbReference>
<protein>
    <submittedName>
        <fullName evidence="1">Uncharacterized protein</fullName>
    </submittedName>
</protein>
<dbReference type="RefSeq" id="WP_110988348.1">
    <property type="nucleotide sequence ID" value="NZ_CAWNWM010000021.1"/>
</dbReference>
<name>A0A2W1JB00_9CYAN</name>
<comment type="caution">
    <text evidence="1">The sequence shown here is derived from an EMBL/GenBank/DDBJ whole genome shotgun (WGS) entry which is preliminary data.</text>
</comment>
<organism evidence="1 2">
    <name type="scientific">Acaryochloris thomasi RCC1774</name>
    <dbReference type="NCBI Taxonomy" id="1764569"/>
    <lineage>
        <taxon>Bacteria</taxon>
        <taxon>Bacillati</taxon>
        <taxon>Cyanobacteriota</taxon>
        <taxon>Cyanophyceae</taxon>
        <taxon>Acaryochloridales</taxon>
        <taxon>Acaryochloridaceae</taxon>
        <taxon>Acaryochloris</taxon>
        <taxon>Acaryochloris thomasi</taxon>
    </lineage>
</organism>
<dbReference type="AlphaFoldDB" id="A0A2W1JB00"/>
<dbReference type="Proteomes" id="UP000248857">
    <property type="component" value="Unassembled WGS sequence"/>
</dbReference>